<dbReference type="PROSITE" id="PS50164">
    <property type="entry name" value="GIY_YIG"/>
    <property type="match status" value="1"/>
</dbReference>
<feature type="region of interest" description="Disordered" evidence="9">
    <location>
        <begin position="301"/>
        <end position="334"/>
    </location>
</feature>
<dbReference type="Pfam" id="PF21202">
    <property type="entry name" value="SLX1_C"/>
    <property type="match status" value="1"/>
</dbReference>
<feature type="compositionally biased region" description="Low complexity" evidence="9">
    <location>
        <begin position="265"/>
        <end position="279"/>
    </location>
</feature>
<dbReference type="EC" id="3.1.-.-" evidence="8"/>
<keyword evidence="1 8" id="KW-0540">Nuclease</keyword>
<dbReference type="RefSeq" id="XP_002502748.1">
    <property type="nucleotide sequence ID" value="XM_002502702.1"/>
</dbReference>
<dbReference type="PANTHER" id="PTHR20208">
    <property type="entry name" value="STRUCTURE-SPECIFIC ENDONUCLEASE SUBUNIT SLX1"/>
    <property type="match status" value="1"/>
</dbReference>
<dbReference type="AlphaFoldDB" id="C1E7L9"/>
<evidence type="ECO:0000313" key="12">
    <source>
        <dbReference type="Proteomes" id="UP000002009"/>
    </source>
</evidence>
<evidence type="ECO:0000256" key="7">
    <source>
        <dbReference type="ARBA" id="ARBA00023242"/>
    </source>
</evidence>
<keyword evidence="2 8" id="KW-0255">Endonuclease</keyword>
<name>C1E7L9_MICCC</name>
<dbReference type="HAMAP" id="MF_03100">
    <property type="entry name" value="Endonuc_su_Slx1"/>
    <property type="match status" value="1"/>
</dbReference>
<accession>C1E7L9</accession>
<protein>
    <recommendedName>
        <fullName evidence="8">Structure-specific endonuclease subunit SLX1 homolog</fullName>
        <ecNumber evidence="8">3.1.-.-</ecNumber>
    </recommendedName>
</protein>
<dbReference type="KEGG" id="mis:MICPUN_108386"/>
<proteinExistence type="inferred from homology"/>
<gene>
    <name evidence="11" type="ORF">MICPUN_108386</name>
</gene>
<keyword evidence="12" id="KW-1185">Reference proteome</keyword>
<dbReference type="InParanoid" id="C1E7L9"/>
<evidence type="ECO:0000256" key="8">
    <source>
        <dbReference type="HAMAP-Rule" id="MF_03100"/>
    </source>
</evidence>
<evidence type="ECO:0000256" key="4">
    <source>
        <dbReference type="ARBA" id="ARBA00022801"/>
    </source>
</evidence>
<keyword evidence="3 8" id="KW-0227">DNA damage</keyword>
<dbReference type="InterPro" id="IPR027520">
    <property type="entry name" value="Slx1"/>
</dbReference>
<comment type="subcellular location">
    <subcellularLocation>
        <location evidence="8">Nucleus</location>
    </subcellularLocation>
</comment>
<dbReference type="GO" id="GO:0033557">
    <property type="term" value="C:Slx1-Slx4 complex"/>
    <property type="evidence" value="ECO:0007669"/>
    <property type="project" value="UniProtKB-UniRule"/>
</dbReference>
<evidence type="ECO:0000256" key="2">
    <source>
        <dbReference type="ARBA" id="ARBA00022759"/>
    </source>
</evidence>
<dbReference type="CDD" id="cd10455">
    <property type="entry name" value="GIY-YIG_SLX1"/>
    <property type="match status" value="1"/>
</dbReference>
<dbReference type="InterPro" id="IPR035901">
    <property type="entry name" value="GIY-YIG_endonuc_sf"/>
</dbReference>
<evidence type="ECO:0000256" key="5">
    <source>
        <dbReference type="ARBA" id="ARBA00023172"/>
    </source>
</evidence>
<dbReference type="GO" id="GO:0008821">
    <property type="term" value="F:crossover junction DNA endonuclease activity"/>
    <property type="evidence" value="ECO:0007669"/>
    <property type="project" value="TreeGrafter"/>
</dbReference>
<dbReference type="PANTHER" id="PTHR20208:SF10">
    <property type="entry name" value="STRUCTURE-SPECIFIC ENDONUCLEASE SUBUNIT SLX1"/>
    <property type="match status" value="1"/>
</dbReference>
<dbReference type="Gene3D" id="3.40.1440.10">
    <property type="entry name" value="GIY-YIG endonuclease"/>
    <property type="match status" value="1"/>
</dbReference>
<dbReference type="InterPro" id="IPR048749">
    <property type="entry name" value="SLX1_C"/>
</dbReference>
<dbReference type="InterPro" id="IPR050381">
    <property type="entry name" value="SLX1_endonuclease"/>
</dbReference>
<dbReference type="Pfam" id="PF01541">
    <property type="entry name" value="GIY-YIG"/>
    <property type="match status" value="1"/>
</dbReference>
<evidence type="ECO:0000256" key="9">
    <source>
        <dbReference type="SAM" id="MobiDB-lite"/>
    </source>
</evidence>
<comment type="caution">
    <text evidence="8">Lacks conserved residue(s) required for the propagation of feature annotation.</text>
</comment>
<dbReference type="Proteomes" id="UP000002009">
    <property type="component" value="Chromosome 6"/>
</dbReference>
<evidence type="ECO:0000313" key="11">
    <source>
        <dbReference type="EMBL" id="ACO64006.1"/>
    </source>
</evidence>
<dbReference type="GO" id="GO:0017108">
    <property type="term" value="F:5'-flap endonuclease activity"/>
    <property type="evidence" value="ECO:0007669"/>
    <property type="project" value="InterPro"/>
</dbReference>
<dbReference type="STRING" id="296587.C1E7L9"/>
<feature type="region of interest" description="Disordered" evidence="9">
    <location>
        <begin position="259"/>
        <end position="279"/>
    </location>
</feature>
<keyword evidence="5 8" id="KW-0233">DNA recombination</keyword>
<dbReference type="Gene3D" id="3.30.40.10">
    <property type="entry name" value="Zinc/RING finger domain, C3HC4 (zinc finger)"/>
    <property type="match status" value="1"/>
</dbReference>
<feature type="compositionally biased region" description="Acidic residues" evidence="9">
    <location>
        <begin position="180"/>
        <end position="193"/>
    </location>
</feature>
<comment type="similarity">
    <text evidence="8">Belongs to the SLX1 family.</text>
</comment>
<comment type="function">
    <text evidence="8">Catalytic subunit of a heterodimeric structure-specific endonuclease that resolves DNA secondary structures generated during DNA repair and recombination. Has endonuclease activity towards branched DNA substrates, introducing single-strand cuts in duplex DNA close to junctions with ss-DNA.</text>
</comment>
<organism evidence="11 12">
    <name type="scientific">Micromonas commoda (strain RCC299 / NOUM17 / CCMP2709)</name>
    <name type="common">Picoplanktonic green alga</name>
    <dbReference type="NCBI Taxonomy" id="296587"/>
    <lineage>
        <taxon>Eukaryota</taxon>
        <taxon>Viridiplantae</taxon>
        <taxon>Chlorophyta</taxon>
        <taxon>Mamiellophyceae</taxon>
        <taxon>Mamiellales</taxon>
        <taxon>Mamiellaceae</taxon>
        <taxon>Micromonas</taxon>
    </lineage>
</organism>
<sequence>MTDDRGGALGPSLGAFHACYLVGSLDPARKGRSYVGFTVNPERRIRQHNGVLAAGARYTRRLRPCEMVLLVHGFPSKVQALQFEWAWQKPALSRAVREAAARLKVSDRSSSLVNKTRLVMAMLHVSPWNNLPLRVHFLNPEYAKLAKDKCDAPPEHVEVAVGDMDALKRSVGGSFNDGKDLDDSDDDSDDDEDSRVVTIDGDSISEMPSISGAFASRRRCAACGGEGVRGAGARVACPRCDCVAHPRCMASHFFASCAQSSEKSGPGTPRRPTRTLIPRGGPCPACGASLSWGAVVAAGRRTRTRPAPNRKEDNTAGTAGIINGTAGAKPPPPLPVDVDAACTRRAEARAAHAARVAAWADASLDASLDEDTAVNDDDDTAVDDSDVEEAYAAPLAERLEAKWMRNGTGPRNVIKISVSP</sequence>
<dbReference type="GO" id="GO:0000724">
    <property type="term" value="P:double-strand break repair via homologous recombination"/>
    <property type="evidence" value="ECO:0007669"/>
    <property type="project" value="TreeGrafter"/>
</dbReference>
<dbReference type="EMBL" id="CP001327">
    <property type="protein sequence ID" value="ACO64006.1"/>
    <property type="molecule type" value="Genomic_DNA"/>
</dbReference>
<evidence type="ECO:0000256" key="6">
    <source>
        <dbReference type="ARBA" id="ARBA00023204"/>
    </source>
</evidence>
<evidence type="ECO:0000256" key="3">
    <source>
        <dbReference type="ARBA" id="ARBA00022763"/>
    </source>
</evidence>
<reference evidence="11 12" key="1">
    <citation type="journal article" date="2009" name="Science">
        <title>Green evolution and dynamic adaptations revealed by genomes of the marine picoeukaryotes Micromonas.</title>
        <authorList>
            <person name="Worden A.Z."/>
            <person name="Lee J.H."/>
            <person name="Mock T."/>
            <person name="Rouze P."/>
            <person name="Simmons M.P."/>
            <person name="Aerts A.L."/>
            <person name="Allen A.E."/>
            <person name="Cuvelier M.L."/>
            <person name="Derelle E."/>
            <person name="Everett M.V."/>
            <person name="Foulon E."/>
            <person name="Grimwood J."/>
            <person name="Gundlach H."/>
            <person name="Henrissat B."/>
            <person name="Napoli C."/>
            <person name="McDonald S.M."/>
            <person name="Parker M.S."/>
            <person name="Rombauts S."/>
            <person name="Salamov A."/>
            <person name="Von Dassow P."/>
            <person name="Badger J.H."/>
            <person name="Coutinho P.M."/>
            <person name="Demir E."/>
            <person name="Dubchak I."/>
            <person name="Gentemann C."/>
            <person name="Eikrem W."/>
            <person name="Gready J.E."/>
            <person name="John U."/>
            <person name="Lanier W."/>
            <person name="Lindquist E.A."/>
            <person name="Lucas S."/>
            <person name="Mayer K.F."/>
            <person name="Moreau H."/>
            <person name="Not F."/>
            <person name="Otillar R."/>
            <person name="Panaud O."/>
            <person name="Pangilinan J."/>
            <person name="Paulsen I."/>
            <person name="Piegu B."/>
            <person name="Poliakov A."/>
            <person name="Robbens S."/>
            <person name="Schmutz J."/>
            <person name="Toulza E."/>
            <person name="Wyss T."/>
            <person name="Zelensky A."/>
            <person name="Zhou K."/>
            <person name="Armbrust E.V."/>
            <person name="Bhattacharya D."/>
            <person name="Goodenough U.W."/>
            <person name="Van de Peer Y."/>
            <person name="Grigoriev I.V."/>
        </authorList>
    </citation>
    <scope>NUCLEOTIDE SEQUENCE [LARGE SCALE GENOMIC DNA]</scope>
    <source>
        <strain evidence="12">RCC299 / NOUM17</strain>
    </source>
</reference>
<comment type="cofactor">
    <cofactor evidence="8">
        <name>a divalent metal cation</name>
        <dbReference type="ChEBI" id="CHEBI:60240"/>
    </cofactor>
</comment>
<comment type="subunit">
    <text evidence="8">Forms a heterodimer with a member of the SLX4 family.</text>
</comment>
<evidence type="ECO:0000256" key="1">
    <source>
        <dbReference type="ARBA" id="ARBA00022722"/>
    </source>
</evidence>
<dbReference type="eggNOG" id="KOG3005">
    <property type="taxonomic scope" value="Eukaryota"/>
</dbReference>
<dbReference type="GeneID" id="8244384"/>
<feature type="compositionally biased region" description="Low complexity" evidence="9">
    <location>
        <begin position="315"/>
        <end position="328"/>
    </location>
</feature>
<dbReference type="InterPro" id="IPR000305">
    <property type="entry name" value="GIY-YIG_endonuc"/>
</dbReference>
<dbReference type="OrthoDB" id="498258at2759"/>
<keyword evidence="7 8" id="KW-0539">Nucleus</keyword>
<keyword evidence="6 8" id="KW-0234">DNA repair</keyword>
<feature type="region of interest" description="Disordered" evidence="9">
    <location>
        <begin position="172"/>
        <end position="195"/>
    </location>
</feature>
<dbReference type="InterPro" id="IPR013083">
    <property type="entry name" value="Znf_RING/FYVE/PHD"/>
</dbReference>
<feature type="domain" description="GIY-YIG" evidence="10">
    <location>
        <begin position="15"/>
        <end position="99"/>
    </location>
</feature>
<evidence type="ECO:0000259" key="10">
    <source>
        <dbReference type="PROSITE" id="PS50164"/>
    </source>
</evidence>
<keyword evidence="4 8" id="KW-0378">Hydrolase</keyword>